<reference evidence="1" key="1">
    <citation type="submission" date="2021-06" db="EMBL/GenBank/DDBJ databases">
        <authorList>
            <person name="Kallberg Y."/>
            <person name="Tangrot J."/>
            <person name="Rosling A."/>
        </authorList>
    </citation>
    <scope>NUCLEOTIDE SEQUENCE</scope>
    <source>
        <strain evidence="1">CL356</strain>
    </source>
</reference>
<proteinExistence type="predicted"/>
<keyword evidence="2" id="KW-1185">Reference proteome</keyword>
<comment type="caution">
    <text evidence="1">The sequence shown here is derived from an EMBL/GenBank/DDBJ whole genome shotgun (WGS) entry which is preliminary data.</text>
</comment>
<dbReference type="Proteomes" id="UP000789525">
    <property type="component" value="Unassembled WGS sequence"/>
</dbReference>
<name>A0ACA9K4F7_9GLOM</name>
<organism evidence="1 2">
    <name type="scientific">Acaulospora colombiana</name>
    <dbReference type="NCBI Taxonomy" id="27376"/>
    <lineage>
        <taxon>Eukaryota</taxon>
        <taxon>Fungi</taxon>
        <taxon>Fungi incertae sedis</taxon>
        <taxon>Mucoromycota</taxon>
        <taxon>Glomeromycotina</taxon>
        <taxon>Glomeromycetes</taxon>
        <taxon>Diversisporales</taxon>
        <taxon>Acaulosporaceae</taxon>
        <taxon>Acaulospora</taxon>
    </lineage>
</organism>
<sequence length="362" mass="41035">MSHRKTNNLKNKSRACVFIDSSDPALPNQVINDARPFIKLPFPPTIDPRDLITVLPDGRVPTRAPNAFIIYRRAFIEAARAEGYNLPMTVISSMTSQSWEQEPQFVKAEYRRLGKEAYNRRNEMCPDSNQRRKREKWNMVSFGNKKNSRKVKKAMRKPGIPKRQPSSDSFKTDQQQQDLQPTVGQEQEQQRPPSPADSVVSSTPEISNSNEESSLLVCDAYFNEFSYDHYPTPEDTTLTATSTSDAGSNSPVMNEPEYHPCEFRFAEDYYDSPVQSPIQSPTDELEQQFESAPLYNNLYTIATANHYEYTTSNLPEDISESSQISSPSLTVYVAQADVFGGFSDPNEYSPVLLPCGVNLIYY</sequence>
<protein>
    <submittedName>
        <fullName evidence="1">2673_t:CDS:1</fullName>
    </submittedName>
</protein>
<evidence type="ECO:0000313" key="1">
    <source>
        <dbReference type="EMBL" id="CAG8448998.1"/>
    </source>
</evidence>
<accession>A0ACA9K4F7</accession>
<gene>
    <name evidence="1" type="ORF">ACOLOM_LOCUS669</name>
</gene>
<evidence type="ECO:0000313" key="2">
    <source>
        <dbReference type="Proteomes" id="UP000789525"/>
    </source>
</evidence>
<dbReference type="EMBL" id="CAJVPT010000714">
    <property type="protein sequence ID" value="CAG8448998.1"/>
    <property type="molecule type" value="Genomic_DNA"/>
</dbReference>